<dbReference type="AlphaFoldDB" id="A0A9D1IDK0"/>
<evidence type="ECO:0000313" key="4">
    <source>
        <dbReference type="Proteomes" id="UP000824071"/>
    </source>
</evidence>
<dbReference type="Gene3D" id="1.20.1250.20">
    <property type="entry name" value="MFS general substrate transporter like domains"/>
    <property type="match status" value="2"/>
</dbReference>
<dbReference type="Proteomes" id="UP000824071">
    <property type="component" value="Unassembled WGS sequence"/>
</dbReference>
<reference evidence="3" key="1">
    <citation type="submission" date="2020-10" db="EMBL/GenBank/DDBJ databases">
        <authorList>
            <person name="Gilroy R."/>
        </authorList>
    </citation>
    <scope>NUCLEOTIDE SEQUENCE</scope>
    <source>
        <strain evidence="3">ChiGjej1B1-19959</strain>
    </source>
</reference>
<evidence type="ECO:0000256" key="2">
    <source>
        <dbReference type="SAM" id="Phobius"/>
    </source>
</evidence>
<reference evidence="3" key="2">
    <citation type="journal article" date="2021" name="PeerJ">
        <title>Extensive microbial diversity within the chicken gut microbiome revealed by metagenomics and culture.</title>
        <authorList>
            <person name="Gilroy R."/>
            <person name="Ravi A."/>
            <person name="Getino M."/>
            <person name="Pursley I."/>
            <person name="Horton D.L."/>
            <person name="Alikhan N.F."/>
            <person name="Baker D."/>
            <person name="Gharbi K."/>
            <person name="Hall N."/>
            <person name="Watson M."/>
            <person name="Adriaenssens E.M."/>
            <person name="Foster-Nyarko E."/>
            <person name="Jarju S."/>
            <person name="Secka A."/>
            <person name="Antonio M."/>
            <person name="Oren A."/>
            <person name="Chaudhuri R.R."/>
            <person name="La Ragione R."/>
            <person name="Hildebrand F."/>
            <person name="Pallen M.J."/>
        </authorList>
    </citation>
    <scope>NUCLEOTIDE SEQUENCE</scope>
    <source>
        <strain evidence="3">ChiGjej1B1-19959</strain>
    </source>
</reference>
<dbReference type="Pfam" id="PF13347">
    <property type="entry name" value="MFS_2"/>
    <property type="match status" value="1"/>
</dbReference>
<dbReference type="EMBL" id="DVMW01000012">
    <property type="protein sequence ID" value="HIU35273.1"/>
    <property type="molecule type" value="Genomic_DNA"/>
</dbReference>
<feature type="transmembrane region" description="Helical" evidence="2">
    <location>
        <begin position="465"/>
        <end position="491"/>
    </location>
</feature>
<dbReference type="PANTHER" id="PTHR11328">
    <property type="entry name" value="MAJOR FACILITATOR SUPERFAMILY DOMAIN-CONTAINING PROTEIN"/>
    <property type="match status" value="1"/>
</dbReference>
<proteinExistence type="predicted"/>
<feature type="transmembrane region" description="Helical" evidence="2">
    <location>
        <begin position="337"/>
        <end position="357"/>
    </location>
</feature>
<feature type="transmembrane region" description="Helical" evidence="2">
    <location>
        <begin position="145"/>
        <end position="170"/>
    </location>
</feature>
<dbReference type="GO" id="GO:0005886">
    <property type="term" value="C:plasma membrane"/>
    <property type="evidence" value="ECO:0007669"/>
    <property type="project" value="TreeGrafter"/>
</dbReference>
<comment type="caution">
    <text evidence="3">The sequence shown here is derived from an EMBL/GenBank/DDBJ whole genome shotgun (WGS) entry which is preliminary data.</text>
</comment>
<evidence type="ECO:0000313" key="3">
    <source>
        <dbReference type="EMBL" id="HIU35273.1"/>
    </source>
</evidence>
<feature type="transmembrane region" description="Helical" evidence="2">
    <location>
        <begin position="369"/>
        <end position="390"/>
    </location>
</feature>
<feature type="transmembrane region" description="Helical" evidence="2">
    <location>
        <begin position="115"/>
        <end position="133"/>
    </location>
</feature>
<feature type="transmembrane region" description="Helical" evidence="2">
    <location>
        <begin position="191"/>
        <end position="210"/>
    </location>
</feature>
<gene>
    <name evidence="3" type="ORF">IAC53_01515</name>
</gene>
<dbReference type="GO" id="GO:0008643">
    <property type="term" value="P:carbohydrate transport"/>
    <property type="evidence" value="ECO:0007669"/>
    <property type="project" value="InterPro"/>
</dbReference>
<dbReference type="InterPro" id="IPR039672">
    <property type="entry name" value="MFS_2"/>
</dbReference>
<feature type="transmembrane region" description="Helical" evidence="2">
    <location>
        <begin position="222"/>
        <end position="243"/>
    </location>
</feature>
<feature type="region of interest" description="Disordered" evidence="1">
    <location>
        <begin position="511"/>
        <end position="536"/>
    </location>
</feature>
<dbReference type="GO" id="GO:0015293">
    <property type="term" value="F:symporter activity"/>
    <property type="evidence" value="ECO:0007669"/>
    <property type="project" value="InterPro"/>
</dbReference>
<sequence length="536" mass="59878">MAETQAAVQTEETAAQADDQLEAEVEQEIQKASAQNRRYLRPREMFAFLLTSFGQKNLNQFINAYRQFFMISFLGLSGSTYGSIIMFESIYDALDDTLSGLLVDRTRTRWGKLRPYLIITAPVWGLAILMMFSTPSFLTTTTAKVIWAVVAIFAHNLGMSYFNTFNILLYNVTPNINERNNLIAAQKFMELFGVWIPSLLPVFIDFLPGWTDNRVGQEDVYFGFAFIMVLISAGTAVYGFFVLRERVPLASREQIKSVGIWESFKIAFKNRPMLVLQLNYFFNGFKSVGSSSEAFFWQHNAGKLSYATIAGLFTGIPNYIIVPLAPKIIRKIGARNAGVLAGLFGGVAYTLLFFIGYKPFGEWDNARSIILNMITITLMLTICGLPNQLINVVGAVLQGDVYDYGEWKYGVRNEALIATVSGYFQKLANAVTGLLSGVVITWVGYEAHTDVFGNVVRETDSSVLYGFWILFCLLPAFARFMYGVTLIFFNVRGDFKRQMLKDLEERRAEKVAAMQQEGAAAPAAGKDAAPSGSDTE</sequence>
<dbReference type="InterPro" id="IPR036259">
    <property type="entry name" value="MFS_trans_sf"/>
</dbReference>
<protein>
    <submittedName>
        <fullName evidence="3">MFS transporter</fullName>
    </submittedName>
</protein>
<evidence type="ECO:0000256" key="1">
    <source>
        <dbReference type="SAM" id="MobiDB-lite"/>
    </source>
</evidence>
<keyword evidence="2" id="KW-1133">Transmembrane helix</keyword>
<keyword evidence="2" id="KW-0472">Membrane</keyword>
<dbReference type="PANTHER" id="PTHR11328:SF24">
    <property type="entry name" value="MAJOR FACILITATOR SUPERFAMILY (MFS) PROFILE DOMAIN-CONTAINING PROTEIN"/>
    <property type="match status" value="1"/>
</dbReference>
<name>A0A9D1IDK0_9FIRM</name>
<dbReference type="SUPFAM" id="SSF103473">
    <property type="entry name" value="MFS general substrate transporter"/>
    <property type="match status" value="1"/>
</dbReference>
<organism evidence="3 4">
    <name type="scientific">Candidatus Fimenecus excrementigallinarum</name>
    <dbReference type="NCBI Taxonomy" id="2840816"/>
    <lineage>
        <taxon>Bacteria</taxon>
        <taxon>Bacillati</taxon>
        <taxon>Bacillota</taxon>
        <taxon>Clostridia</taxon>
        <taxon>Candidatus Fimenecus</taxon>
    </lineage>
</organism>
<keyword evidence="2" id="KW-0812">Transmembrane</keyword>
<feature type="compositionally biased region" description="Low complexity" evidence="1">
    <location>
        <begin position="512"/>
        <end position="530"/>
    </location>
</feature>
<accession>A0A9D1IDK0</accession>